<dbReference type="SUPFAM" id="SSF54637">
    <property type="entry name" value="Thioesterase/thiol ester dehydrase-isomerase"/>
    <property type="match status" value="1"/>
</dbReference>
<dbReference type="PANTHER" id="PTHR21660">
    <property type="entry name" value="THIOESTERASE SUPERFAMILY MEMBER-RELATED"/>
    <property type="match status" value="1"/>
</dbReference>
<dbReference type="EMBL" id="CAJVPY010000383">
    <property type="protein sequence ID" value="CAG8469522.1"/>
    <property type="molecule type" value="Genomic_DNA"/>
</dbReference>
<feature type="non-terminal residue" evidence="4">
    <location>
        <position position="137"/>
    </location>
</feature>
<organism evidence="4 5">
    <name type="scientific">Dentiscutata erythropus</name>
    <dbReference type="NCBI Taxonomy" id="1348616"/>
    <lineage>
        <taxon>Eukaryota</taxon>
        <taxon>Fungi</taxon>
        <taxon>Fungi incertae sedis</taxon>
        <taxon>Mucoromycota</taxon>
        <taxon>Glomeromycotina</taxon>
        <taxon>Glomeromycetes</taxon>
        <taxon>Diversisporales</taxon>
        <taxon>Gigasporaceae</taxon>
        <taxon>Dentiscutata</taxon>
    </lineage>
</organism>
<gene>
    <name evidence="4" type="ORF">DERYTH_LOCUS1388</name>
</gene>
<evidence type="ECO:0000313" key="4">
    <source>
        <dbReference type="EMBL" id="CAG8469522.1"/>
    </source>
</evidence>
<dbReference type="GO" id="GO:0047617">
    <property type="term" value="F:fatty acyl-CoA hydrolase activity"/>
    <property type="evidence" value="ECO:0007669"/>
    <property type="project" value="InterPro"/>
</dbReference>
<protein>
    <submittedName>
        <fullName evidence="4">10654_t:CDS:1</fullName>
    </submittedName>
</protein>
<comment type="caution">
    <text evidence="4">The sequence shown here is derived from an EMBL/GenBank/DDBJ whole genome shotgun (WGS) entry which is preliminary data.</text>
</comment>
<dbReference type="CDD" id="cd03443">
    <property type="entry name" value="PaaI_thioesterase"/>
    <property type="match status" value="1"/>
</dbReference>
<keyword evidence="2" id="KW-0378">Hydrolase</keyword>
<evidence type="ECO:0000259" key="3">
    <source>
        <dbReference type="Pfam" id="PF03061"/>
    </source>
</evidence>
<dbReference type="InterPro" id="IPR006683">
    <property type="entry name" value="Thioestr_dom"/>
</dbReference>
<dbReference type="Proteomes" id="UP000789405">
    <property type="component" value="Unassembled WGS sequence"/>
</dbReference>
<dbReference type="InterPro" id="IPR029069">
    <property type="entry name" value="HotDog_dom_sf"/>
</dbReference>
<sequence>MASTKNINRTTLARKMLQLYFEGDASFENFVAKDLIITNATDGMLASLVDACGSLAISTKGAQLSRLSTDLNISYIASAGCGDTLLVNAECVNLGKAFAFATVEVHNKADGRLIAQGSHTMLMVNFHYDAENDEIAK</sequence>
<proteinExistence type="inferred from homology"/>
<accession>A0A9N8VX62</accession>
<dbReference type="AlphaFoldDB" id="A0A9N8VX62"/>
<evidence type="ECO:0000256" key="1">
    <source>
        <dbReference type="ARBA" id="ARBA00008324"/>
    </source>
</evidence>
<name>A0A9N8VX62_9GLOM</name>
<keyword evidence="5" id="KW-1185">Reference proteome</keyword>
<evidence type="ECO:0000313" key="5">
    <source>
        <dbReference type="Proteomes" id="UP000789405"/>
    </source>
</evidence>
<evidence type="ECO:0000256" key="2">
    <source>
        <dbReference type="ARBA" id="ARBA00022801"/>
    </source>
</evidence>
<dbReference type="PANTHER" id="PTHR21660:SF1">
    <property type="entry name" value="ACYL-COENZYME A THIOESTERASE 13"/>
    <property type="match status" value="1"/>
</dbReference>
<dbReference type="Gene3D" id="3.10.129.10">
    <property type="entry name" value="Hotdog Thioesterase"/>
    <property type="match status" value="1"/>
</dbReference>
<dbReference type="Pfam" id="PF03061">
    <property type="entry name" value="4HBT"/>
    <property type="match status" value="1"/>
</dbReference>
<dbReference type="OrthoDB" id="46529at2759"/>
<feature type="domain" description="Thioesterase" evidence="3">
    <location>
        <begin position="43"/>
        <end position="111"/>
    </location>
</feature>
<comment type="similarity">
    <text evidence="1">Belongs to the thioesterase PaaI family.</text>
</comment>
<reference evidence="4" key="1">
    <citation type="submission" date="2021-06" db="EMBL/GenBank/DDBJ databases">
        <authorList>
            <person name="Kallberg Y."/>
            <person name="Tangrot J."/>
            <person name="Rosling A."/>
        </authorList>
    </citation>
    <scope>NUCLEOTIDE SEQUENCE</scope>
    <source>
        <strain evidence="4">MA453B</strain>
    </source>
</reference>
<dbReference type="InterPro" id="IPR039298">
    <property type="entry name" value="ACOT13"/>
</dbReference>